<evidence type="ECO:0000313" key="3">
    <source>
        <dbReference type="EMBL" id="OEJ66947.1"/>
    </source>
</evidence>
<sequence>MVLSALLLSSGFASASQLDVDLSKPDVRLDVSFEGSELLLFGAKQTDGDIIVVVRGPEKDTSMRLKERIMGVWVNTDEVIFEKAPTYYALAATKPVEFILPKAVLEHEKIGTEHLGLKAIAAPDGADEATIQNFRAGLIRNMVRRALYSSKNSPVDLVGKQLFRTNLWFPANVHVGHYAVDTYLVQDGKIQIHNTTNLQVHKVGLEAEIFSFAHDHALIYGLLAILIAVVAGWSANAVFKKRG</sequence>
<evidence type="ECO:0000256" key="1">
    <source>
        <dbReference type="SAM" id="Phobius"/>
    </source>
</evidence>
<dbReference type="InterPro" id="IPR019088">
    <property type="entry name" value="CHP02186-rel_TM"/>
</dbReference>
<dbReference type="Pfam" id="PF09608">
    <property type="entry name" value="Alph_Pro_TM"/>
    <property type="match status" value="1"/>
</dbReference>
<reference evidence="4" key="1">
    <citation type="submission" date="2016-07" db="EMBL/GenBank/DDBJ databases">
        <authorList>
            <person name="Florea S."/>
            <person name="Webb J.S."/>
            <person name="Jaromczyk J."/>
            <person name="Schardl C.L."/>
        </authorList>
    </citation>
    <scope>NUCLEOTIDE SEQUENCE [LARGE SCALE GENOMIC DNA]</scope>
    <source>
        <strain evidence="4">MV-1</strain>
    </source>
</reference>
<keyword evidence="4" id="KW-1185">Reference proteome</keyword>
<feature type="signal peptide" evidence="2">
    <location>
        <begin position="1"/>
        <end position="15"/>
    </location>
</feature>
<evidence type="ECO:0000256" key="2">
    <source>
        <dbReference type="SAM" id="SignalP"/>
    </source>
</evidence>
<protein>
    <recommendedName>
        <fullName evidence="5">Transmembrane protein</fullName>
    </recommendedName>
</protein>
<dbReference type="EMBL" id="MCGG01000027">
    <property type="protein sequence ID" value="OEJ66947.1"/>
    <property type="molecule type" value="Genomic_DNA"/>
</dbReference>
<evidence type="ECO:0008006" key="5">
    <source>
        <dbReference type="Google" id="ProtNLM"/>
    </source>
</evidence>
<organism evidence="3 4">
    <name type="scientific">Magnetovibrio blakemorei</name>
    <dbReference type="NCBI Taxonomy" id="28181"/>
    <lineage>
        <taxon>Bacteria</taxon>
        <taxon>Pseudomonadati</taxon>
        <taxon>Pseudomonadota</taxon>
        <taxon>Alphaproteobacteria</taxon>
        <taxon>Rhodospirillales</taxon>
        <taxon>Magnetovibrionaceae</taxon>
        <taxon>Magnetovibrio</taxon>
    </lineage>
</organism>
<feature type="chain" id="PRO_5012949682" description="Transmembrane protein" evidence="2">
    <location>
        <begin position="16"/>
        <end position="243"/>
    </location>
</feature>
<dbReference type="AlphaFoldDB" id="A0A1E5Q7H6"/>
<accession>A0A1E5Q7H6</accession>
<dbReference type="Proteomes" id="UP000095347">
    <property type="component" value="Unassembled WGS sequence"/>
</dbReference>
<keyword evidence="1" id="KW-0812">Transmembrane</keyword>
<gene>
    <name evidence="3" type="ORF">BEN30_10825</name>
</gene>
<keyword evidence="1" id="KW-0472">Membrane</keyword>
<proteinExistence type="predicted"/>
<evidence type="ECO:0000313" key="4">
    <source>
        <dbReference type="Proteomes" id="UP000095347"/>
    </source>
</evidence>
<feature type="transmembrane region" description="Helical" evidence="1">
    <location>
        <begin position="217"/>
        <end position="239"/>
    </location>
</feature>
<keyword evidence="1" id="KW-1133">Transmembrane helix</keyword>
<name>A0A1E5Q7H6_9PROT</name>
<comment type="caution">
    <text evidence="3">The sequence shown here is derived from an EMBL/GenBank/DDBJ whole genome shotgun (WGS) entry which is preliminary data.</text>
</comment>
<keyword evidence="2" id="KW-0732">Signal</keyword>
<dbReference type="STRING" id="28181.BEN30_10825"/>